<dbReference type="FunCoup" id="A0A540V9P9">
    <property type="interactions" value="365"/>
</dbReference>
<comment type="pathway">
    <text evidence="1 10">Amino-acid biosynthesis; L-histidine biosynthesis; L-histidine from 5-phospho-alpha-D-ribose 1-diphosphate: step 5/9.</text>
</comment>
<feature type="active site" evidence="10 11">
    <location>
        <position position="197"/>
    </location>
</feature>
<dbReference type="InterPro" id="IPR029062">
    <property type="entry name" value="Class_I_gatase-like"/>
</dbReference>
<dbReference type="GO" id="GO:0016829">
    <property type="term" value="F:lyase activity"/>
    <property type="evidence" value="ECO:0007669"/>
    <property type="project" value="UniProtKB-KW"/>
</dbReference>
<keyword evidence="5 10" id="KW-0315">Glutamine amidotransferase</keyword>
<evidence type="ECO:0000256" key="3">
    <source>
        <dbReference type="ARBA" id="ARBA00022605"/>
    </source>
</evidence>
<dbReference type="InterPro" id="IPR017926">
    <property type="entry name" value="GATASE"/>
</dbReference>
<dbReference type="Gene3D" id="3.40.50.880">
    <property type="match status" value="1"/>
</dbReference>
<proteinExistence type="inferred from homology"/>
<keyword evidence="7 10" id="KW-0456">Lyase</keyword>
<dbReference type="EC" id="4.3.2.10" evidence="10"/>
<comment type="catalytic activity">
    <reaction evidence="8 10">
        <text>5-[(5-phospho-1-deoxy-D-ribulos-1-ylimino)methylamino]-1-(5-phospho-beta-D-ribosyl)imidazole-4-carboxamide + L-glutamine = D-erythro-1-(imidazol-4-yl)glycerol 3-phosphate + 5-amino-1-(5-phospho-beta-D-ribosyl)imidazole-4-carboxamide + L-glutamate + H(+)</text>
        <dbReference type="Rhea" id="RHEA:24793"/>
        <dbReference type="ChEBI" id="CHEBI:15378"/>
        <dbReference type="ChEBI" id="CHEBI:29985"/>
        <dbReference type="ChEBI" id="CHEBI:58278"/>
        <dbReference type="ChEBI" id="CHEBI:58359"/>
        <dbReference type="ChEBI" id="CHEBI:58475"/>
        <dbReference type="ChEBI" id="CHEBI:58525"/>
        <dbReference type="EC" id="4.3.2.10"/>
    </reaction>
</comment>
<dbReference type="HAMAP" id="MF_00278">
    <property type="entry name" value="HisH"/>
    <property type="match status" value="1"/>
</dbReference>
<comment type="subunit">
    <text evidence="2 10">Heterodimer of HisH and HisF.</text>
</comment>
<dbReference type="GO" id="GO:0000105">
    <property type="term" value="P:L-histidine biosynthetic process"/>
    <property type="evidence" value="ECO:0007669"/>
    <property type="project" value="UniProtKB-UniRule"/>
</dbReference>
<dbReference type="InterPro" id="IPR010139">
    <property type="entry name" value="Imidazole-glycPsynth_HisH"/>
</dbReference>
<organism evidence="13 14">
    <name type="scientific">Litorilinea aerophila</name>
    <dbReference type="NCBI Taxonomy" id="1204385"/>
    <lineage>
        <taxon>Bacteria</taxon>
        <taxon>Bacillati</taxon>
        <taxon>Chloroflexota</taxon>
        <taxon>Caldilineae</taxon>
        <taxon>Caldilineales</taxon>
        <taxon>Caldilineaceae</taxon>
        <taxon>Litorilinea</taxon>
    </lineage>
</organism>
<dbReference type="PANTHER" id="PTHR42701:SF1">
    <property type="entry name" value="IMIDAZOLE GLYCEROL PHOSPHATE SYNTHASE SUBUNIT HISH"/>
    <property type="match status" value="1"/>
</dbReference>
<keyword evidence="6 10" id="KW-0368">Histidine biosynthesis</keyword>
<dbReference type="OrthoDB" id="9807137at2"/>
<evidence type="ECO:0000256" key="2">
    <source>
        <dbReference type="ARBA" id="ARBA00011152"/>
    </source>
</evidence>
<dbReference type="UniPathway" id="UPA00031">
    <property type="reaction ID" value="UER00010"/>
</dbReference>
<dbReference type="PROSITE" id="PS51273">
    <property type="entry name" value="GATASE_TYPE_1"/>
    <property type="match status" value="1"/>
</dbReference>
<comment type="subcellular location">
    <subcellularLocation>
        <location evidence="10">Cytoplasm</location>
    </subcellularLocation>
</comment>
<comment type="catalytic activity">
    <reaction evidence="9 10">
        <text>L-glutamine + H2O = L-glutamate + NH4(+)</text>
        <dbReference type="Rhea" id="RHEA:15889"/>
        <dbReference type="ChEBI" id="CHEBI:15377"/>
        <dbReference type="ChEBI" id="CHEBI:28938"/>
        <dbReference type="ChEBI" id="CHEBI:29985"/>
        <dbReference type="ChEBI" id="CHEBI:58359"/>
        <dbReference type="EC" id="3.5.1.2"/>
    </reaction>
</comment>
<keyword evidence="10" id="KW-0963">Cytoplasm</keyword>
<dbReference type="Pfam" id="PF00117">
    <property type="entry name" value="GATase"/>
    <property type="match status" value="1"/>
</dbReference>
<sequence>MIAIIDYGVGNLRSVYKAFETVAVPLGIPVDIVDRPTDLTRWRAIVLPGQGAFGDSVNNLRAQGLEQPLLDAVDAGLPLLGICVGMQLLFDESEEMGCHEGLHLIPGKVRRFPDQMPDPGSPGRTLRVPQIGWNQLHRRQENPLLAGVPDGAYAYFAHSYFCDATDPEAVLATTDYGIDYPSIVRYKNAWGIQPHPEKSHTVGLRILANFMRMVTG</sequence>
<evidence type="ECO:0000256" key="1">
    <source>
        <dbReference type="ARBA" id="ARBA00005091"/>
    </source>
</evidence>
<keyword evidence="14" id="KW-1185">Reference proteome</keyword>
<evidence type="ECO:0000313" key="14">
    <source>
        <dbReference type="Proteomes" id="UP000317371"/>
    </source>
</evidence>
<protein>
    <recommendedName>
        <fullName evidence="10">Imidazole glycerol phosphate synthase subunit HisH</fullName>
        <ecNumber evidence="10">4.3.2.10</ecNumber>
    </recommendedName>
    <alternativeName>
        <fullName evidence="10">IGP synthase glutaminase subunit</fullName>
        <ecNumber evidence="10">3.5.1.2</ecNumber>
    </alternativeName>
    <alternativeName>
        <fullName evidence="10">IGP synthase subunit HisH</fullName>
    </alternativeName>
    <alternativeName>
        <fullName evidence="10">ImGP synthase subunit HisH</fullName>
        <shortName evidence="10">IGPS subunit HisH</shortName>
    </alternativeName>
</protein>
<evidence type="ECO:0000256" key="11">
    <source>
        <dbReference type="PIRSR" id="PIRSR000495-1"/>
    </source>
</evidence>
<keyword evidence="3 10" id="KW-0028">Amino-acid biosynthesis</keyword>
<gene>
    <name evidence="10 13" type="primary">hisH</name>
    <name evidence="13" type="ORF">FKZ61_21200</name>
</gene>
<feature type="active site" description="Nucleophile" evidence="10 11">
    <location>
        <position position="83"/>
    </location>
</feature>
<dbReference type="EMBL" id="VIGC01000039">
    <property type="protein sequence ID" value="TQE93468.1"/>
    <property type="molecule type" value="Genomic_DNA"/>
</dbReference>
<evidence type="ECO:0000256" key="9">
    <source>
        <dbReference type="ARBA" id="ARBA00049534"/>
    </source>
</evidence>
<feature type="domain" description="Glutamine amidotransferase" evidence="12">
    <location>
        <begin position="5"/>
        <end position="211"/>
    </location>
</feature>
<dbReference type="RefSeq" id="WP_141612170.1">
    <property type="nucleotide sequence ID" value="NZ_VIGC02000039.1"/>
</dbReference>
<evidence type="ECO:0000256" key="6">
    <source>
        <dbReference type="ARBA" id="ARBA00023102"/>
    </source>
</evidence>
<dbReference type="InParanoid" id="A0A540V9P9"/>
<dbReference type="GO" id="GO:0005737">
    <property type="term" value="C:cytoplasm"/>
    <property type="evidence" value="ECO:0007669"/>
    <property type="project" value="UniProtKB-SubCell"/>
</dbReference>
<dbReference type="PANTHER" id="PTHR42701">
    <property type="entry name" value="IMIDAZOLE GLYCEROL PHOSPHATE SYNTHASE SUBUNIT HISH"/>
    <property type="match status" value="1"/>
</dbReference>
<evidence type="ECO:0000256" key="4">
    <source>
        <dbReference type="ARBA" id="ARBA00022801"/>
    </source>
</evidence>
<dbReference type="GO" id="GO:0004359">
    <property type="term" value="F:glutaminase activity"/>
    <property type="evidence" value="ECO:0007669"/>
    <property type="project" value="UniProtKB-EC"/>
</dbReference>
<dbReference type="GO" id="GO:0000107">
    <property type="term" value="F:imidazoleglycerol-phosphate synthase activity"/>
    <property type="evidence" value="ECO:0007669"/>
    <property type="project" value="UniProtKB-UniRule"/>
</dbReference>
<keyword evidence="4 10" id="KW-0378">Hydrolase</keyword>
<comment type="caution">
    <text evidence="13">The sequence shown here is derived from an EMBL/GenBank/DDBJ whole genome shotgun (WGS) entry which is preliminary data.</text>
</comment>
<evidence type="ECO:0000256" key="8">
    <source>
        <dbReference type="ARBA" id="ARBA00047838"/>
    </source>
</evidence>
<reference evidence="13 14" key="1">
    <citation type="submission" date="2019-06" db="EMBL/GenBank/DDBJ databases">
        <title>Genome sequence of Litorilinea aerophila BAA-2444.</title>
        <authorList>
            <person name="Maclea K.S."/>
            <person name="Maurais E.G."/>
            <person name="Iannazzi L.C."/>
        </authorList>
    </citation>
    <scope>NUCLEOTIDE SEQUENCE [LARGE SCALE GENOMIC DNA]</scope>
    <source>
        <strain evidence="13 14">ATCC BAA-2444</strain>
    </source>
</reference>
<name>A0A540V9P9_9CHLR</name>
<evidence type="ECO:0000313" key="13">
    <source>
        <dbReference type="EMBL" id="TQE93468.1"/>
    </source>
</evidence>
<accession>A0A540V9P9</accession>
<dbReference type="NCBIfam" id="TIGR01855">
    <property type="entry name" value="IMP_synth_hisH"/>
    <property type="match status" value="1"/>
</dbReference>
<dbReference type="Proteomes" id="UP000317371">
    <property type="component" value="Unassembled WGS sequence"/>
</dbReference>
<dbReference type="CDD" id="cd01748">
    <property type="entry name" value="GATase1_IGP_Synthase"/>
    <property type="match status" value="1"/>
</dbReference>
<dbReference type="AlphaFoldDB" id="A0A540V9P9"/>
<evidence type="ECO:0000259" key="12">
    <source>
        <dbReference type="Pfam" id="PF00117"/>
    </source>
</evidence>
<evidence type="ECO:0000256" key="5">
    <source>
        <dbReference type="ARBA" id="ARBA00022962"/>
    </source>
</evidence>
<evidence type="ECO:0000256" key="10">
    <source>
        <dbReference type="HAMAP-Rule" id="MF_00278"/>
    </source>
</evidence>
<comment type="function">
    <text evidence="10">IGPS catalyzes the conversion of PRFAR and glutamine to IGP, AICAR and glutamate. The HisH subunit catalyzes the hydrolysis of glutamine to glutamate and ammonia as part of the synthesis of IGP and AICAR. The resulting ammonia molecule is channeled to the active site of HisF.</text>
</comment>
<feature type="active site" evidence="10 11">
    <location>
        <position position="195"/>
    </location>
</feature>
<evidence type="ECO:0000256" key="7">
    <source>
        <dbReference type="ARBA" id="ARBA00023239"/>
    </source>
</evidence>
<dbReference type="SUPFAM" id="SSF52317">
    <property type="entry name" value="Class I glutamine amidotransferase-like"/>
    <property type="match status" value="1"/>
</dbReference>
<dbReference type="PIRSF" id="PIRSF000495">
    <property type="entry name" value="Amidotransf_hisH"/>
    <property type="match status" value="1"/>
</dbReference>
<dbReference type="EC" id="3.5.1.2" evidence="10"/>